<dbReference type="InterPro" id="IPR039420">
    <property type="entry name" value="WalR-like"/>
</dbReference>
<gene>
    <name evidence="4" type="ORF">WCD41_29190</name>
</gene>
<evidence type="ECO:0000313" key="4">
    <source>
        <dbReference type="EMBL" id="MEJ2890566.1"/>
    </source>
</evidence>
<dbReference type="InterPro" id="IPR000792">
    <property type="entry name" value="Tscrpt_reg_LuxR_C"/>
</dbReference>
<dbReference type="PRINTS" id="PR00038">
    <property type="entry name" value="HTHLUXR"/>
</dbReference>
<evidence type="ECO:0000256" key="1">
    <source>
        <dbReference type="ARBA" id="ARBA00023125"/>
    </source>
</evidence>
<name>A0ABU8NG31_9PSEU</name>
<feature type="region of interest" description="Disordered" evidence="2">
    <location>
        <begin position="1"/>
        <end position="26"/>
    </location>
</feature>
<dbReference type="EMBL" id="JBBEGL010000014">
    <property type="protein sequence ID" value="MEJ2890566.1"/>
    <property type="molecule type" value="Genomic_DNA"/>
</dbReference>
<keyword evidence="5" id="KW-1185">Reference proteome</keyword>
<dbReference type="InterPro" id="IPR016032">
    <property type="entry name" value="Sig_transdc_resp-reg_C-effctor"/>
</dbReference>
<protein>
    <submittedName>
        <fullName evidence="4">LuxR C-terminal-related transcriptional regulator</fullName>
    </submittedName>
</protein>
<dbReference type="PANTHER" id="PTHR43214:SF43">
    <property type="entry name" value="TWO-COMPONENT RESPONSE REGULATOR"/>
    <property type="match status" value="1"/>
</dbReference>
<keyword evidence="1" id="KW-0238">DNA-binding</keyword>
<dbReference type="Proteomes" id="UP001370100">
    <property type="component" value="Unassembled WGS sequence"/>
</dbReference>
<feature type="domain" description="HTH luxR-type" evidence="3">
    <location>
        <begin position="208"/>
        <end position="272"/>
    </location>
</feature>
<reference evidence="4 5" key="1">
    <citation type="submission" date="2024-03" db="EMBL/GenBank/DDBJ databases">
        <title>Actinomycetospora sp. OC33-EN06, a novel actinomycete isolated from wild orchid (Aerides multiflora).</title>
        <authorList>
            <person name="Suriyachadkun C."/>
        </authorList>
    </citation>
    <scope>NUCLEOTIDE SEQUENCE [LARGE SCALE GENOMIC DNA]</scope>
    <source>
        <strain evidence="4 5">OC33-EN06</strain>
    </source>
</reference>
<evidence type="ECO:0000256" key="2">
    <source>
        <dbReference type="SAM" id="MobiDB-lite"/>
    </source>
</evidence>
<dbReference type="Gene3D" id="1.10.10.10">
    <property type="entry name" value="Winged helix-like DNA-binding domain superfamily/Winged helix DNA-binding domain"/>
    <property type="match status" value="1"/>
</dbReference>
<sequence>MTQSTLVDSRGSVPSPASRQRRKRPRLPQADYACAFDVLEACAGARSLPDLKEDLVEGLTASLGVRHVSFFAGATHHTVFTDPQPLTEGHTSKMLPEYQERWARHDIFGTPAATRQLVSSGVASLLELGASGSLPMSATSYVRHFLVGSWGMSSATAMKVELPGHHSALVGIFDPDEGKVGPRELATLRLLSSQLSAVSRNLPLTRTASSRIARLSERQREVALLIADGMSNAEIADTLSLAEDSVKKYVSRVLSATGCQSRMELALLVRAR</sequence>
<dbReference type="RefSeq" id="WP_337718765.1">
    <property type="nucleotide sequence ID" value="NZ_JBBEGL010000014.1"/>
</dbReference>
<comment type="caution">
    <text evidence="4">The sequence shown here is derived from an EMBL/GenBank/DDBJ whole genome shotgun (WGS) entry which is preliminary data.</text>
</comment>
<dbReference type="SMART" id="SM00421">
    <property type="entry name" value="HTH_LUXR"/>
    <property type="match status" value="1"/>
</dbReference>
<dbReference type="SUPFAM" id="SSF46894">
    <property type="entry name" value="C-terminal effector domain of the bipartite response regulators"/>
    <property type="match status" value="1"/>
</dbReference>
<evidence type="ECO:0000313" key="5">
    <source>
        <dbReference type="Proteomes" id="UP001370100"/>
    </source>
</evidence>
<dbReference type="CDD" id="cd06170">
    <property type="entry name" value="LuxR_C_like"/>
    <property type="match status" value="1"/>
</dbReference>
<dbReference type="Pfam" id="PF00196">
    <property type="entry name" value="GerE"/>
    <property type="match status" value="1"/>
</dbReference>
<dbReference type="InterPro" id="IPR036388">
    <property type="entry name" value="WH-like_DNA-bd_sf"/>
</dbReference>
<dbReference type="PROSITE" id="PS50043">
    <property type="entry name" value="HTH_LUXR_2"/>
    <property type="match status" value="1"/>
</dbReference>
<accession>A0ABU8NG31</accession>
<proteinExistence type="predicted"/>
<evidence type="ECO:0000259" key="3">
    <source>
        <dbReference type="PROSITE" id="PS50043"/>
    </source>
</evidence>
<dbReference type="PANTHER" id="PTHR43214">
    <property type="entry name" value="TWO-COMPONENT RESPONSE REGULATOR"/>
    <property type="match status" value="1"/>
</dbReference>
<organism evidence="4 5">
    <name type="scientific">Actinomycetospora aeridis</name>
    <dbReference type="NCBI Taxonomy" id="3129231"/>
    <lineage>
        <taxon>Bacteria</taxon>
        <taxon>Bacillati</taxon>
        <taxon>Actinomycetota</taxon>
        <taxon>Actinomycetes</taxon>
        <taxon>Pseudonocardiales</taxon>
        <taxon>Pseudonocardiaceae</taxon>
        <taxon>Actinomycetospora</taxon>
    </lineage>
</organism>